<comment type="caution">
    <text evidence="1">The sequence shown here is derived from an EMBL/GenBank/DDBJ whole genome shotgun (WGS) entry which is preliminary data.</text>
</comment>
<dbReference type="EMBL" id="MTKT01003779">
    <property type="protein sequence ID" value="OWM74412.1"/>
    <property type="molecule type" value="Genomic_DNA"/>
</dbReference>
<protein>
    <submittedName>
        <fullName evidence="1">Uncharacterized protein</fullName>
    </submittedName>
</protein>
<dbReference type="Proteomes" id="UP000197138">
    <property type="component" value="Unassembled WGS sequence"/>
</dbReference>
<organism evidence="1 2">
    <name type="scientific">Punica granatum</name>
    <name type="common">Pomegranate</name>
    <dbReference type="NCBI Taxonomy" id="22663"/>
    <lineage>
        <taxon>Eukaryota</taxon>
        <taxon>Viridiplantae</taxon>
        <taxon>Streptophyta</taxon>
        <taxon>Embryophyta</taxon>
        <taxon>Tracheophyta</taxon>
        <taxon>Spermatophyta</taxon>
        <taxon>Magnoliopsida</taxon>
        <taxon>eudicotyledons</taxon>
        <taxon>Gunneridae</taxon>
        <taxon>Pentapetalae</taxon>
        <taxon>rosids</taxon>
        <taxon>malvids</taxon>
        <taxon>Myrtales</taxon>
        <taxon>Lythraceae</taxon>
        <taxon>Punica</taxon>
    </lineage>
</organism>
<gene>
    <name evidence="1" type="ORF">CDL15_Pgr013316</name>
</gene>
<sequence>MMWSHSSPWMNKLDHRPLRLWKFSQILTQVFSESKFDTCYMAAKDIEEINIVNSVSHVLVSVYTSKYPKPIKVIAFLDTKATQNIMNLEVLSHECWKPHTKHFSTASIEVFSTHLISKPIKIQFFPE</sequence>
<accession>A0A218WR07</accession>
<name>A0A218WR07_PUNGR</name>
<evidence type="ECO:0000313" key="1">
    <source>
        <dbReference type="EMBL" id="OWM74412.1"/>
    </source>
</evidence>
<dbReference type="AlphaFoldDB" id="A0A218WR07"/>
<evidence type="ECO:0000313" key="2">
    <source>
        <dbReference type="Proteomes" id="UP000197138"/>
    </source>
</evidence>
<reference evidence="2" key="1">
    <citation type="journal article" date="2017" name="Plant J.">
        <title>The pomegranate (Punica granatum L.) genome and the genomics of punicalagin biosynthesis.</title>
        <authorList>
            <person name="Qin G."/>
            <person name="Xu C."/>
            <person name="Ming R."/>
            <person name="Tang H."/>
            <person name="Guyot R."/>
            <person name="Kramer E.M."/>
            <person name="Hu Y."/>
            <person name="Yi X."/>
            <person name="Qi Y."/>
            <person name="Xu X."/>
            <person name="Gao Z."/>
            <person name="Pan H."/>
            <person name="Jian J."/>
            <person name="Tian Y."/>
            <person name="Yue Z."/>
            <person name="Xu Y."/>
        </authorList>
    </citation>
    <scope>NUCLEOTIDE SEQUENCE [LARGE SCALE GENOMIC DNA]</scope>
    <source>
        <strain evidence="2">cv. Dabenzi</strain>
    </source>
</reference>
<proteinExistence type="predicted"/>